<dbReference type="InterPro" id="IPR034491">
    <property type="entry name" value="Anaerob_Ser_sulfatase-maturase"/>
</dbReference>
<dbReference type="Pfam" id="PF02810">
    <property type="entry name" value="SEC-C"/>
    <property type="match status" value="1"/>
</dbReference>
<dbReference type="SFLD" id="SFLDG01384">
    <property type="entry name" value="thioether_bond_formation_requi"/>
    <property type="match status" value="1"/>
</dbReference>
<dbReference type="CDD" id="cd01335">
    <property type="entry name" value="Radical_SAM"/>
    <property type="match status" value="1"/>
</dbReference>
<sequence length="479" mass="54736">MRPPTILGKTTVPAVDAPSVTPPPLPAHAPPGFHLLAKPSGSTCNIDCTYCFFLSKESLYPNDKHRMSEATLEAYLRQLLESHRTPQVTVAWQGGEPTLMKLDFFRRAVKLVEHYRRPGQAVQHTFQTNGLLLDDDWCLFFKQHHFLVGLSVDGPRELHDTYRVDRRRQGTFDLVMRGWRYLRKHEVDFNILCTVNAANQQHGRTVYRFFRDELGAKWVQFIPIIERATEQTIRIANQGWTEQAGTKRLLYTQTGNLVTDRTVGAEHYGRFLIDIFEEWVRNDVGQVYVQLFDVTLEAFFGRHLLCIHAPTCGYGPALEHNGDLYSCDHFVEPKYKLGNIHQTHLLELVASPEQRKFGQDKRDTLTAQCRDCKVRNWCNGGCPKDRFALSRDGEPGQNYLCPGLERFFTHTGPTFNVMVQLLRQNRPPADVMAWVAEQDARQGAYRPCPCGSGKKFRFCHGDKAPNSPFSGVSRDLTTP</sequence>
<dbReference type="SFLD" id="SFLDS00029">
    <property type="entry name" value="Radical_SAM"/>
    <property type="match status" value="1"/>
</dbReference>
<feature type="region of interest" description="Disordered" evidence="8">
    <location>
        <begin position="1"/>
        <end position="23"/>
    </location>
</feature>
<proteinExistence type="inferred from homology"/>
<dbReference type="InterPro" id="IPR023885">
    <property type="entry name" value="4Fe4S-binding_SPASM_dom"/>
</dbReference>
<dbReference type="PANTHER" id="PTHR43273:SF3">
    <property type="entry name" value="ANAEROBIC SULFATASE-MATURATING ENZYME HOMOLOG ASLB-RELATED"/>
    <property type="match status" value="1"/>
</dbReference>
<dbReference type="OrthoDB" id="9782387at2"/>
<accession>A0A2K8UAR6</accession>
<dbReference type="SUPFAM" id="SSF103642">
    <property type="entry name" value="Sec-C motif"/>
    <property type="match status" value="1"/>
</dbReference>
<feature type="domain" description="Radical SAM core" evidence="9">
    <location>
        <begin position="29"/>
        <end position="261"/>
    </location>
</feature>
<name>A0A2K8UAR6_9GAMM</name>
<evidence type="ECO:0000313" key="10">
    <source>
        <dbReference type="EMBL" id="AUB82680.1"/>
    </source>
</evidence>
<dbReference type="InterPro" id="IPR013785">
    <property type="entry name" value="Aldolase_TIM"/>
</dbReference>
<dbReference type="EMBL" id="CP020370">
    <property type="protein sequence ID" value="AUB82680.1"/>
    <property type="molecule type" value="Genomic_DNA"/>
</dbReference>
<evidence type="ECO:0000256" key="6">
    <source>
        <dbReference type="ARBA" id="ARBA00023014"/>
    </source>
</evidence>
<evidence type="ECO:0000256" key="2">
    <source>
        <dbReference type="ARBA" id="ARBA00022485"/>
    </source>
</evidence>
<keyword evidence="4" id="KW-0479">Metal-binding</keyword>
<organism evidence="10 11">
    <name type="scientific">Candidatus Thiodictyon syntrophicum</name>
    <dbReference type="NCBI Taxonomy" id="1166950"/>
    <lineage>
        <taxon>Bacteria</taxon>
        <taxon>Pseudomonadati</taxon>
        <taxon>Pseudomonadota</taxon>
        <taxon>Gammaproteobacteria</taxon>
        <taxon>Chromatiales</taxon>
        <taxon>Chromatiaceae</taxon>
        <taxon>Thiodictyon</taxon>
    </lineage>
</organism>
<dbReference type="SFLD" id="SFLDG01067">
    <property type="entry name" value="SPASM/twitch_domain_containing"/>
    <property type="match status" value="1"/>
</dbReference>
<gene>
    <name evidence="10" type="ORF">THSYN_18205</name>
</gene>
<dbReference type="Pfam" id="PF04055">
    <property type="entry name" value="Radical_SAM"/>
    <property type="match status" value="1"/>
</dbReference>
<dbReference type="InterPro" id="IPR004027">
    <property type="entry name" value="SEC_C_motif"/>
</dbReference>
<dbReference type="SFLD" id="SFLDG01072">
    <property type="entry name" value="dehydrogenase_like"/>
    <property type="match status" value="1"/>
</dbReference>
<dbReference type="Gene3D" id="3.20.20.70">
    <property type="entry name" value="Aldolase class I"/>
    <property type="match status" value="1"/>
</dbReference>
<reference evidence="10 11" key="1">
    <citation type="submission" date="2017-03" db="EMBL/GenBank/DDBJ databases">
        <title>Complete genome sequence of Candidatus 'Thiodictyon syntrophicum' sp. nov. strain Cad16T, a photolithoautotroph purple sulfur bacterium isolated from an alpine meromictic lake.</title>
        <authorList>
            <person name="Luedin S.M."/>
            <person name="Pothier J.F."/>
            <person name="Danza F."/>
            <person name="Storelli N."/>
            <person name="Wittwer M."/>
            <person name="Tonolla M."/>
        </authorList>
    </citation>
    <scope>NUCLEOTIDE SEQUENCE [LARGE SCALE GENOMIC DNA]</scope>
    <source>
        <strain evidence="10 11">Cad16T</strain>
    </source>
</reference>
<dbReference type="Proteomes" id="UP000232638">
    <property type="component" value="Chromosome"/>
</dbReference>
<dbReference type="GO" id="GO:0016491">
    <property type="term" value="F:oxidoreductase activity"/>
    <property type="evidence" value="ECO:0007669"/>
    <property type="project" value="InterPro"/>
</dbReference>
<dbReference type="GO" id="GO:0046872">
    <property type="term" value="F:metal ion binding"/>
    <property type="evidence" value="ECO:0007669"/>
    <property type="project" value="UniProtKB-KW"/>
</dbReference>
<comment type="similarity">
    <text evidence="7">Belongs to the radical SAM superfamily. Anaerobic sulfatase-maturating enzyme family.</text>
</comment>
<keyword evidence="3" id="KW-0949">S-adenosyl-L-methionine</keyword>
<evidence type="ECO:0000256" key="8">
    <source>
        <dbReference type="SAM" id="MobiDB-lite"/>
    </source>
</evidence>
<dbReference type="InterPro" id="IPR007197">
    <property type="entry name" value="rSAM"/>
</dbReference>
<dbReference type="PANTHER" id="PTHR43273">
    <property type="entry name" value="ANAEROBIC SULFATASE-MATURATING ENZYME HOMOLOG ASLB-RELATED"/>
    <property type="match status" value="1"/>
</dbReference>
<dbReference type="InterPro" id="IPR058240">
    <property type="entry name" value="rSAM_sf"/>
</dbReference>
<dbReference type="NCBIfam" id="TIGR04085">
    <property type="entry name" value="rSAM_more_4Fe4S"/>
    <property type="match status" value="1"/>
</dbReference>
<dbReference type="NCBIfam" id="TIGR03942">
    <property type="entry name" value="sulfatase_rSAM"/>
    <property type="match status" value="1"/>
</dbReference>
<dbReference type="SUPFAM" id="SSF102114">
    <property type="entry name" value="Radical SAM enzymes"/>
    <property type="match status" value="1"/>
</dbReference>
<dbReference type="SFLD" id="SFLDF00285">
    <property type="entry name" value="anaerobic_Ser-type_sulfatase-m"/>
    <property type="match status" value="1"/>
</dbReference>
<dbReference type="AlphaFoldDB" id="A0A2K8UAR6"/>
<evidence type="ECO:0000256" key="5">
    <source>
        <dbReference type="ARBA" id="ARBA00023004"/>
    </source>
</evidence>
<keyword evidence="5" id="KW-0408">Iron</keyword>
<keyword evidence="11" id="KW-1185">Reference proteome</keyword>
<keyword evidence="2" id="KW-0004">4Fe-4S</keyword>
<dbReference type="InterPro" id="IPR023867">
    <property type="entry name" value="Sulphatase_maturase_rSAM"/>
</dbReference>
<evidence type="ECO:0000313" key="11">
    <source>
        <dbReference type="Proteomes" id="UP000232638"/>
    </source>
</evidence>
<dbReference type="PROSITE" id="PS51918">
    <property type="entry name" value="RADICAL_SAM"/>
    <property type="match status" value="1"/>
</dbReference>
<dbReference type="Pfam" id="PF13186">
    <property type="entry name" value="SPASM"/>
    <property type="match status" value="1"/>
</dbReference>
<dbReference type="CDD" id="cd21120">
    <property type="entry name" value="SPASM_anSME"/>
    <property type="match status" value="1"/>
</dbReference>
<dbReference type="InterPro" id="IPR047207">
    <property type="entry name" value="SPASM_anSME"/>
</dbReference>
<dbReference type="GO" id="GO:0051539">
    <property type="term" value="F:4 iron, 4 sulfur cluster binding"/>
    <property type="evidence" value="ECO:0007669"/>
    <property type="project" value="UniProtKB-KW"/>
</dbReference>
<evidence type="ECO:0000256" key="4">
    <source>
        <dbReference type="ARBA" id="ARBA00022723"/>
    </source>
</evidence>
<evidence type="ECO:0000256" key="7">
    <source>
        <dbReference type="ARBA" id="ARBA00023601"/>
    </source>
</evidence>
<evidence type="ECO:0000259" key="9">
    <source>
        <dbReference type="PROSITE" id="PS51918"/>
    </source>
</evidence>
<dbReference type="SFLD" id="SFLDG01386">
    <property type="entry name" value="main_SPASM_domain-containing"/>
    <property type="match status" value="1"/>
</dbReference>
<protein>
    <submittedName>
        <fullName evidence="10">Anaerobic sulfatase maturase</fullName>
    </submittedName>
</protein>
<keyword evidence="6" id="KW-0411">Iron-sulfur</keyword>
<comment type="cofactor">
    <cofactor evidence="1">
        <name>[4Fe-4S] cluster</name>
        <dbReference type="ChEBI" id="CHEBI:49883"/>
    </cofactor>
</comment>
<evidence type="ECO:0000256" key="1">
    <source>
        <dbReference type="ARBA" id="ARBA00001966"/>
    </source>
</evidence>
<evidence type="ECO:0000256" key="3">
    <source>
        <dbReference type="ARBA" id="ARBA00022691"/>
    </source>
</evidence>
<dbReference type="KEGG" id="tsy:THSYN_18205"/>